<evidence type="ECO:0000313" key="1">
    <source>
        <dbReference type="EMBL" id="OGL70241.1"/>
    </source>
</evidence>
<gene>
    <name evidence="1" type="ORF">A3C17_03185</name>
</gene>
<protein>
    <recommendedName>
        <fullName evidence="3">Phosphoribosyl-ATP pyrophosphohydrolase</fullName>
    </recommendedName>
</protein>
<sequence>MSTVEYHKLVRDRIPEIIRLNGAECATRIATQEEYCDLLRQKLQEEVNEFLEHNDPNELADVLEVMHALCEVLGVSFDDIESARLQKAQERGGFLKRIFLESTTE</sequence>
<dbReference type="InterPro" id="IPR038735">
    <property type="entry name" value="MSMEG_1276-like_NTP-PPase_dom"/>
</dbReference>
<comment type="caution">
    <text evidence="1">The sequence shown here is derived from an EMBL/GenBank/DDBJ whole genome shotgun (WGS) entry which is preliminary data.</text>
</comment>
<dbReference type="STRING" id="1802389.A3C17_03185"/>
<dbReference type="CDD" id="cd11532">
    <property type="entry name" value="NTP-PPase_COG4997"/>
    <property type="match status" value="1"/>
</dbReference>
<dbReference type="EMBL" id="MGDX01000033">
    <property type="protein sequence ID" value="OGL70241.1"/>
    <property type="molecule type" value="Genomic_DNA"/>
</dbReference>
<organism evidence="1 2">
    <name type="scientific">Candidatus Uhrbacteria bacterium RIFCSPHIGHO2_02_FULL_53_13</name>
    <dbReference type="NCBI Taxonomy" id="1802389"/>
    <lineage>
        <taxon>Bacteria</taxon>
        <taxon>Candidatus Uhriibacteriota</taxon>
    </lineage>
</organism>
<dbReference type="SUPFAM" id="SSF101386">
    <property type="entry name" value="all-alpha NTP pyrophosphatases"/>
    <property type="match status" value="1"/>
</dbReference>
<dbReference type="AlphaFoldDB" id="A0A1F7TW72"/>
<evidence type="ECO:0008006" key="3">
    <source>
        <dbReference type="Google" id="ProtNLM"/>
    </source>
</evidence>
<dbReference type="Proteomes" id="UP000177097">
    <property type="component" value="Unassembled WGS sequence"/>
</dbReference>
<reference evidence="1 2" key="1">
    <citation type="journal article" date="2016" name="Nat. Commun.">
        <title>Thousands of microbial genomes shed light on interconnected biogeochemical processes in an aquifer system.</title>
        <authorList>
            <person name="Anantharaman K."/>
            <person name="Brown C.T."/>
            <person name="Hug L.A."/>
            <person name="Sharon I."/>
            <person name="Castelle C.J."/>
            <person name="Probst A.J."/>
            <person name="Thomas B.C."/>
            <person name="Singh A."/>
            <person name="Wilkins M.J."/>
            <person name="Karaoz U."/>
            <person name="Brodie E.L."/>
            <person name="Williams K.H."/>
            <person name="Hubbard S.S."/>
            <person name="Banfield J.F."/>
        </authorList>
    </citation>
    <scope>NUCLEOTIDE SEQUENCE [LARGE SCALE GENOMIC DNA]</scope>
</reference>
<evidence type="ECO:0000313" key="2">
    <source>
        <dbReference type="Proteomes" id="UP000177097"/>
    </source>
</evidence>
<name>A0A1F7TW72_9BACT</name>
<accession>A0A1F7TW72</accession>
<proteinExistence type="predicted"/>